<dbReference type="EMBL" id="BEYU01000052">
    <property type="protein sequence ID" value="GBG28977.1"/>
    <property type="molecule type" value="Genomic_DNA"/>
</dbReference>
<evidence type="ECO:0000256" key="1">
    <source>
        <dbReference type="SAM" id="MobiDB-lite"/>
    </source>
</evidence>
<organism evidence="2 3">
    <name type="scientific">Hondaea fermentalgiana</name>
    <dbReference type="NCBI Taxonomy" id="2315210"/>
    <lineage>
        <taxon>Eukaryota</taxon>
        <taxon>Sar</taxon>
        <taxon>Stramenopiles</taxon>
        <taxon>Bigyra</taxon>
        <taxon>Labyrinthulomycetes</taxon>
        <taxon>Thraustochytrida</taxon>
        <taxon>Thraustochytriidae</taxon>
        <taxon>Hondaea</taxon>
    </lineage>
</organism>
<feature type="region of interest" description="Disordered" evidence="1">
    <location>
        <begin position="241"/>
        <end position="267"/>
    </location>
</feature>
<sequence>MEESVLVENKLRGDWTAPEFVPLLTRERLTFMAKEFSTFELSIRLRVLLSLLSMSVSQLASVADEVDEVLKSAAADSDEWVRVILALVRKRLPASKDVIESASQGEASASETDTKPKEDAVVEEAKKAADKLAKSELANNDQDKAGSLNLFAPTENDPAARFLHEAIRAIALEVETPKTSWPRPGDVESRPRMNPEFVPLEWPFLSSHLLPQDIDIEDHNRHFKPAASEDEVLQRIEKQRLQQQKQLEEENARAPAPPSLDFPPEVPEGMRKILLDPENTKLDDSARQKVIKFYTDKNNPNRPKQGVVAILLNETRTLEGNDMLVTHVNLKLDYATNGAKRATSRKKYKIQ</sequence>
<comment type="caution">
    <text evidence="2">The sequence shown here is derived from an EMBL/GenBank/DDBJ whole genome shotgun (WGS) entry which is preliminary data.</text>
</comment>
<accession>A0A2R5GDF8</accession>
<dbReference type="InParanoid" id="A0A2R5GDF8"/>
<gene>
    <name evidence="2" type="ORF">FCC1311_051982</name>
</gene>
<feature type="compositionally biased region" description="Basic and acidic residues" evidence="1">
    <location>
        <begin position="112"/>
        <end position="126"/>
    </location>
</feature>
<feature type="compositionally biased region" description="Basic and acidic residues" evidence="1">
    <location>
        <begin position="241"/>
        <end position="252"/>
    </location>
</feature>
<feature type="region of interest" description="Disordered" evidence="1">
    <location>
        <begin position="99"/>
        <end position="126"/>
    </location>
</feature>
<dbReference type="AlphaFoldDB" id="A0A2R5GDF8"/>
<name>A0A2R5GDF8_9STRA</name>
<reference evidence="2 3" key="1">
    <citation type="submission" date="2017-12" db="EMBL/GenBank/DDBJ databases">
        <title>Sequencing, de novo assembly and annotation of complete genome of a new Thraustochytrid species, strain FCC1311.</title>
        <authorList>
            <person name="Sedici K."/>
            <person name="Godart F."/>
            <person name="Aiese Cigliano R."/>
            <person name="Sanseverino W."/>
            <person name="Barakat M."/>
            <person name="Ortet P."/>
            <person name="Marechal E."/>
            <person name="Cagnac O."/>
            <person name="Amato A."/>
        </authorList>
    </citation>
    <scope>NUCLEOTIDE SEQUENCE [LARGE SCALE GENOMIC DNA]</scope>
</reference>
<evidence type="ECO:0000313" key="3">
    <source>
        <dbReference type="Proteomes" id="UP000241890"/>
    </source>
</evidence>
<proteinExistence type="predicted"/>
<evidence type="ECO:0000313" key="2">
    <source>
        <dbReference type="EMBL" id="GBG28977.1"/>
    </source>
</evidence>
<feature type="compositionally biased region" description="Low complexity" evidence="1">
    <location>
        <begin position="100"/>
        <end position="111"/>
    </location>
</feature>
<keyword evidence="3" id="KW-1185">Reference proteome</keyword>
<feature type="compositionally biased region" description="Pro residues" evidence="1">
    <location>
        <begin position="255"/>
        <end position="266"/>
    </location>
</feature>
<dbReference type="Proteomes" id="UP000241890">
    <property type="component" value="Unassembled WGS sequence"/>
</dbReference>
<protein>
    <submittedName>
        <fullName evidence="2">Uncharacterized protein</fullName>
    </submittedName>
</protein>